<dbReference type="PANTHER" id="PTHR43415">
    <property type="entry name" value="SPERMIDINE N(1)-ACETYLTRANSFERASE"/>
    <property type="match status" value="1"/>
</dbReference>
<evidence type="ECO:0000259" key="1">
    <source>
        <dbReference type="PROSITE" id="PS51186"/>
    </source>
</evidence>
<sequence length="196" mass="22974">MHIQKGEISIRLMQDDNYDYELMAKWLTDAQVLEFYEGRDNPFPLERIIETYKPMIKGDEPVVACLFSYENIPIGYLQYCKLNDLSETDRQLYHLDQTDRVYGIDLFIGETDYWNKGIGTKILSAVINYLFEQRQAHKIVIDPHVGNPRAIRCYEKCGFVKVKLLPAHELHEGEYLDSWLMAIEQKNYNSSNLHSS</sequence>
<dbReference type="Gene3D" id="3.40.630.30">
    <property type="match status" value="1"/>
</dbReference>
<dbReference type="Proteomes" id="UP000623440">
    <property type="component" value="Unassembled WGS sequence"/>
</dbReference>
<organism evidence="2 3">
    <name type="scientific">Nostoc flagelliforme FACHB-838</name>
    <dbReference type="NCBI Taxonomy" id="2692904"/>
    <lineage>
        <taxon>Bacteria</taxon>
        <taxon>Bacillati</taxon>
        <taxon>Cyanobacteriota</taxon>
        <taxon>Cyanophyceae</taxon>
        <taxon>Nostocales</taxon>
        <taxon>Nostocaceae</taxon>
        <taxon>Nostoc</taxon>
    </lineage>
</organism>
<name>A0ABR8DU39_9NOSO</name>
<evidence type="ECO:0000313" key="3">
    <source>
        <dbReference type="Proteomes" id="UP000623440"/>
    </source>
</evidence>
<proteinExistence type="predicted"/>
<reference evidence="2 3" key="1">
    <citation type="journal article" date="2020" name="ISME J.">
        <title>Comparative genomics reveals insights into cyanobacterial evolution and habitat adaptation.</title>
        <authorList>
            <person name="Chen M.Y."/>
            <person name="Teng W.K."/>
            <person name="Zhao L."/>
            <person name="Hu C.X."/>
            <person name="Zhou Y.K."/>
            <person name="Han B.P."/>
            <person name="Song L.R."/>
            <person name="Shu W.S."/>
        </authorList>
    </citation>
    <scope>NUCLEOTIDE SEQUENCE [LARGE SCALE GENOMIC DNA]</scope>
    <source>
        <strain evidence="2 3">FACHB-838</strain>
    </source>
</reference>
<accession>A0ABR8DU39</accession>
<dbReference type="RefSeq" id="WP_190943052.1">
    <property type="nucleotide sequence ID" value="NZ_JACJSI010000058.1"/>
</dbReference>
<dbReference type="InterPro" id="IPR000182">
    <property type="entry name" value="GNAT_dom"/>
</dbReference>
<dbReference type="Pfam" id="PF13523">
    <property type="entry name" value="Acetyltransf_8"/>
    <property type="match status" value="1"/>
</dbReference>
<feature type="domain" description="N-acetyltransferase" evidence="1">
    <location>
        <begin position="22"/>
        <end position="186"/>
    </location>
</feature>
<dbReference type="PROSITE" id="PS51186">
    <property type="entry name" value="GNAT"/>
    <property type="match status" value="1"/>
</dbReference>
<evidence type="ECO:0000313" key="2">
    <source>
        <dbReference type="EMBL" id="MBD2532421.1"/>
    </source>
</evidence>
<keyword evidence="3" id="KW-1185">Reference proteome</keyword>
<dbReference type="InterPro" id="IPR016181">
    <property type="entry name" value="Acyl_CoA_acyltransferase"/>
</dbReference>
<dbReference type="CDD" id="cd04301">
    <property type="entry name" value="NAT_SF"/>
    <property type="match status" value="1"/>
</dbReference>
<dbReference type="SUPFAM" id="SSF55729">
    <property type="entry name" value="Acyl-CoA N-acyltransferases (Nat)"/>
    <property type="match status" value="1"/>
</dbReference>
<comment type="caution">
    <text evidence="2">The sequence shown here is derived from an EMBL/GenBank/DDBJ whole genome shotgun (WGS) entry which is preliminary data.</text>
</comment>
<dbReference type="EMBL" id="JACJSI010000058">
    <property type="protein sequence ID" value="MBD2532421.1"/>
    <property type="molecule type" value="Genomic_DNA"/>
</dbReference>
<protein>
    <submittedName>
        <fullName evidence="2">Acetyltransferase</fullName>
    </submittedName>
</protein>
<gene>
    <name evidence="2" type="ORF">H6G97_23700</name>
</gene>
<dbReference type="PANTHER" id="PTHR43415:SF3">
    <property type="entry name" value="GNAT-FAMILY ACETYLTRANSFERASE"/>
    <property type="match status" value="1"/>
</dbReference>